<gene>
    <name evidence="2" type="ORF">THIOM_002525</name>
</gene>
<keyword evidence="1" id="KW-0812">Transmembrane</keyword>
<dbReference type="AlphaFoldDB" id="A0A176S0V5"/>
<proteinExistence type="predicted"/>
<accession>A0A176S0V5</accession>
<reference evidence="2 3" key="1">
    <citation type="submission" date="2016-05" db="EMBL/GenBank/DDBJ databases">
        <title>Single-cell genome of chain-forming Candidatus Thiomargarita nelsonii and comparison to other large sulfur-oxidizing bacteria.</title>
        <authorList>
            <person name="Winkel M."/>
            <person name="Salman V."/>
            <person name="Woyke T."/>
            <person name="Schulz-Vogt H."/>
            <person name="Richter M."/>
            <person name="Flood B."/>
            <person name="Bailey J."/>
            <person name="Amann R."/>
            <person name="Mussmann M."/>
        </authorList>
    </citation>
    <scope>NUCLEOTIDE SEQUENCE [LARGE SCALE GENOMIC DNA]</scope>
    <source>
        <strain evidence="2 3">THI036</strain>
    </source>
</reference>
<keyword evidence="1" id="KW-1133">Transmembrane helix</keyword>
<dbReference type="Pfam" id="PF13440">
    <property type="entry name" value="Polysacc_synt_3"/>
    <property type="match status" value="1"/>
</dbReference>
<comment type="caution">
    <text evidence="2">The sequence shown here is derived from an EMBL/GenBank/DDBJ whole genome shotgun (WGS) entry which is preliminary data.</text>
</comment>
<evidence type="ECO:0000313" key="2">
    <source>
        <dbReference type="EMBL" id="OAD21702.1"/>
    </source>
</evidence>
<evidence type="ECO:0000256" key="1">
    <source>
        <dbReference type="SAM" id="Phobius"/>
    </source>
</evidence>
<feature type="transmembrane region" description="Helical" evidence="1">
    <location>
        <begin position="174"/>
        <end position="192"/>
    </location>
</feature>
<keyword evidence="3" id="KW-1185">Reference proteome</keyword>
<sequence length="229" mass="25557">MSVILASLPYGGSAMSYVIGSLVSQGTIAVITMIVSLKHGLYATSMPFRLNYRILMRYRVYPTYMAPYSLSQSIVDSGFLVALGGIFNVGTLGAFHLARQLAYLPIALIANNLRQVIYSHAAKLKSPKDINPQIKAILTSLASFQMPIIIFAIFFSSDFIVLIFGKAWQNTGEFLRWIVLSASVLLLTSWLDRMFDVYAYQRLSVILQLISDRGKKILPSQLARRFSTQ</sequence>
<protein>
    <submittedName>
        <fullName evidence="2">O-antigen translocase</fullName>
    </submittedName>
</protein>
<feature type="transmembrane region" description="Helical" evidence="1">
    <location>
        <begin position="148"/>
        <end position="168"/>
    </location>
</feature>
<dbReference type="EMBL" id="LUTY01001450">
    <property type="protein sequence ID" value="OAD21702.1"/>
    <property type="molecule type" value="Genomic_DNA"/>
</dbReference>
<dbReference type="Proteomes" id="UP000076962">
    <property type="component" value="Unassembled WGS sequence"/>
</dbReference>
<feature type="transmembrane region" description="Helical" evidence="1">
    <location>
        <begin position="15"/>
        <end position="37"/>
    </location>
</feature>
<organism evidence="2 3">
    <name type="scientific">Candidatus Thiomargarita nelsonii</name>
    <dbReference type="NCBI Taxonomy" id="1003181"/>
    <lineage>
        <taxon>Bacteria</taxon>
        <taxon>Pseudomonadati</taxon>
        <taxon>Pseudomonadota</taxon>
        <taxon>Gammaproteobacteria</taxon>
        <taxon>Thiotrichales</taxon>
        <taxon>Thiotrichaceae</taxon>
        <taxon>Thiomargarita</taxon>
    </lineage>
</organism>
<evidence type="ECO:0000313" key="3">
    <source>
        <dbReference type="Proteomes" id="UP000076962"/>
    </source>
</evidence>
<keyword evidence="1" id="KW-0472">Membrane</keyword>
<name>A0A176S0V5_9GAMM</name>